<dbReference type="Gene3D" id="3.40.50.300">
    <property type="entry name" value="P-loop containing nucleotide triphosphate hydrolases"/>
    <property type="match status" value="1"/>
</dbReference>
<dbReference type="CDD" id="cd04165">
    <property type="entry name" value="GTPBP1_like"/>
    <property type="match status" value="1"/>
</dbReference>
<dbReference type="AlphaFoldDB" id="A0A1I8EZY4"/>
<dbReference type="GO" id="GO:0003746">
    <property type="term" value="F:translation elongation factor activity"/>
    <property type="evidence" value="ECO:0007669"/>
    <property type="project" value="TreeGrafter"/>
</dbReference>
<organism evidence="2">
    <name type="scientific">Wuchereria bancrofti</name>
    <dbReference type="NCBI Taxonomy" id="6293"/>
    <lineage>
        <taxon>Eukaryota</taxon>
        <taxon>Metazoa</taxon>
        <taxon>Ecdysozoa</taxon>
        <taxon>Nematoda</taxon>
        <taxon>Chromadorea</taxon>
        <taxon>Rhabditida</taxon>
        <taxon>Spirurina</taxon>
        <taxon>Spiruromorpha</taxon>
        <taxon>Filarioidea</taxon>
        <taxon>Onchocercidae</taxon>
        <taxon>Wuchereria</taxon>
    </lineage>
</organism>
<sequence>MKTKARVHAAFGGLKKSYADLRDVYMNCYTAKCEGMTDSINILSLIDIFENFENSLPPEVEEGNIEYKVKLVDPSLSRMQHLITQMKWRLREGQGEAIYEIGVQDDGTMKGLTDKELDASIGTLKSMAAALGASIVVLRERDVTPKSITCCRRRVVELLIRKVPDNQQFIGLRIAILGSANAGKSTLCGVLTQGHLDNGHGKARLNLFRYLHEFQTGRTSSICLDMIGFDSQGKLINYSEHSLEEIAEQSTKLITLIDLAGDRKYLKTTIYGLTGYLPHFAALVISAVTGPTSITREHLGLSVALNIPVFVVVTKVDAVTTAACEKVLQSIIMLLKRPGMECILKRIESSDAAVCATAMLSRNVIPIFLISNVSGLNLHLLKKFLNILPSSSFSKLKQDEISLNALLFSIEEVYRVPQVNVVVCGVLTDGILREKDAIQIGPFKDGNYHIGRIESIRRNKQPVCFVRPGEAASMALALDETYVQNIRRGMVLLNAKDEGIACRRFTARLYLLYHPANEICVGFQGTVSDMTLYSKFVFQMLKYRNFYNLYFVTVYIGSVCQTATIMELDAPSIVPCQWVTVQFEFYSSPEYVRVGTPLIFRESKTKGMDM</sequence>
<dbReference type="InterPro" id="IPR050055">
    <property type="entry name" value="EF-Tu_GTPase"/>
</dbReference>
<dbReference type="PANTHER" id="PTHR43721">
    <property type="entry name" value="ELONGATION FACTOR TU-RELATED"/>
    <property type="match status" value="1"/>
</dbReference>
<dbReference type="InterPro" id="IPR027417">
    <property type="entry name" value="P-loop_NTPase"/>
</dbReference>
<evidence type="ECO:0000259" key="1">
    <source>
        <dbReference type="PROSITE" id="PS51722"/>
    </source>
</evidence>
<dbReference type="Pfam" id="PF00009">
    <property type="entry name" value="GTP_EFTU"/>
    <property type="match status" value="1"/>
</dbReference>
<accession>A0A1I8EZY4</accession>
<dbReference type="STRING" id="6293.A0A1I8EZY4"/>
<proteinExistence type="predicted"/>
<dbReference type="InterPro" id="IPR000795">
    <property type="entry name" value="T_Tr_GTP-bd_dom"/>
</dbReference>
<dbReference type="GO" id="GO:0003924">
    <property type="term" value="F:GTPase activity"/>
    <property type="evidence" value="ECO:0007669"/>
    <property type="project" value="InterPro"/>
</dbReference>
<dbReference type="PANTHER" id="PTHR43721:SF3">
    <property type="entry name" value="GTP-BINDING PROTEIN 2"/>
    <property type="match status" value="1"/>
</dbReference>
<reference evidence="2" key="1">
    <citation type="submission" date="2016-11" db="UniProtKB">
        <authorList>
            <consortium name="WormBaseParasite"/>
        </authorList>
    </citation>
    <scope>IDENTIFICATION</scope>
    <source>
        <strain evidence="2">pt0022</strain>
    </source>
</reference>
<dbReference type="InterPro" id="IPR035531">
    <property type="entry name" value="GTPBP1-like"/>
</dbReference>
<dbReference type="CDD" id="cd03708">
    <property type="entry name" value="GTPBP_III"/>
    <property type="match status" value="1"/>
</dbReference>
<evidence type="ECO:0000313" key="2">
    <source>
        <dbReference type="WBParaSite" id="maker-PairedContig_845-snap-gene-1.17-mRNA-1"/>
    </source>
</evidence>
<protein>
    <submittedName>
        <fullName evidence="2">Tr-type G domain-containing protein</fullName>
    </submittedName>
</protein>
<dbReference type="SUPFAM" id="SSF50447">
    <property type="entry name" value="Translation proteins"/>
    <property type="match status" value="1"/>
</dbReference>
<dbReference type="Gene3D" id="2.40.30.10">
    <property type="entry name" value="Translation factors"/>
    <property type="match status" value="1"/>
</dbReference>
<dbReference type="FunFam" id="3.40.50.300:FF:000091">
    <property type="entry name" value="Probable GTP-binding protein 1"/>
    <property type="match status" value="1"/>
</dbReference>
<feature type="domain" description="Tr-type G" evidence="1">
    <location>
        <begin position="169"/>
        <end position="393"/>
    </location>
</feature>
<dbReference type="GO" id="GO:0005525">
    <property type="term" value="F:GTP binding"/>
    <property type="evidence" value="ECO:0007669"/>
    <property type="project" value="InterPro"/>
</dbReference>
<dbReference type="SUPFAM" id="SSF52540">
    <property type="entry name" value="P-loop containing nucleoside triphosphate hydrolases"/>
    <property type="match status" value="1"/>
</dbReference>
<dbReference type="WBParaSite" id="maker-PairedContig_845-snap-gene-1.17-mRNA-1">
    <property type="protein sequence ID" value="maker-PairedContig_845-snap-gene-1.17-mRNA-1"/>
    <property type="gene ID" value="maker-PairedContig_845-snap-gene-1.17"/>
</dbReference>
<dbReference type="PROSITE" id="PS51722">
    <property type="entry name" value="G_TR_2"/>
    <property type="match status" value="1"/>
</dbReference>
<name>A0A1I8EZY4_WUCBA</name>
<dbReference type="InterPro" id="IPR009000">
    <property type="entry name" value="Transl_B-barrel_sf"/>
</dbReference>